<proteinExistence type="predicted"/>
<comment type="caution">
    <text evidence="1">The sequence shown here is derived from an EMBL/GenBank/DDBJ whole genome shotgun (WGS) entry which is preliminary data.</text>
</comment>
<reference evidence="1 2" key="1">
    <citation type="journal article" date="2021" name="Appl. Environ. Microbiol.">
        <title>Genetic linkage and physical mapping for an oyster mushroom Pleurotus cornucopiae and QTL analysis for the trait cap color.</title>
        <authorList>
            <person name="Zhang Y."/>
            <person name="Gao W."/>
            <person name="Sonnenberg A."/>
            <person name="Chen Q."/>
            <person name="Zhang J."/>
            <person name="Huang C."/>
        </authorList>
    </citation>
    <scope>NUCLEOTIDE SEQUENCE [LARGE SCALE GENOMIC DNA]</scope>
    <source>
        <strain evidence="1">CCMSSC00406</strain>
    </source>
</reference>
<evidence type="ECO:0000313" key="1">
    <source>
        <dbReference type="EMBL" id="KAG9223964.1"/>
    </source>
</evidence>
<dbReference type="Proteomes" id="UP000824881">
    <property type="component" value="Unassembled WGS sequence"/>
</dbReference>
<name>A0ACB7J099_PLECO</name>
<sequence>MLSQVLRPCTRRATRLRDSWTHAAVTRHRFYSSYPARPRPLWSTSPRPHFLQQCPKRLLRRFSDEAGKSATAEPEALSLSFSGALSPEETKSVIQEITSLWPTLETLPSGWSDEWETWPYFFTYFWRSPYFLRLPSLQMIVNIQHQIPGIIEPVMYSTTSESVVTFMVNDVCYVARVAGGSIGLWSLEDLKTDEEIFEFLENNRWKERDPLLPTEQGMATVQRIRDRDPTVTKTLYEEGYLDFEPQPTTEEEEMEDFEQRAVQDESGEDEAEVDQNLSAIEKYLESLEDLNPTPEELHNDPKLEFALKFRDAIKKMKEAEAVAELEEAEQSMLDGEDDEYEDDEDDEEEGDEEDEGEDGRDEDDELKGRVMSEKGMESGEVDTMFLGGKDAAHGKSSTAGR</sequence>
<accession>A0ACB7J099</accession>
<gene>
    <name evidence="1" type="ORF">CCMSSC00406_0004420</name>
</gene>
<dbReference type="EMBL" id="WQMT02000004">
    <property type="protein sequence ID" value="KAG9223964.1"/>
    <property type="molecule type" value="Genomic_DNA"/>
</dbReference>
<keyword evidence="2" id="KW-1185">Reference proteome</keyword>
<evidence type="ECO:0000313" key="2">
    <source>
        <dbReference type="Proteomes" id="UP000824881"/>
    </source>
</evidence>
<organism evidence="1 2">
    <name type="scientific">Pleurotus cornucopiae</name>
    <name type="common">Cornucopia mushroom</name>
    <dbReference type="NCBI Taxonomy" id="5321"/>
    <lineage>
        <taxon>Eukaryota</taxon>
        <taxon>Fungi</taxon>
        <taxon>Dikarya</taxon>
        <taxon>Basidiomycota</taxon>
        <taxon>Agaricomycotina</taxon>
        <taxon>Agaricomycetes</taxon>
        <taxon>Agaricomycetidae</taxon>
        <taxon>Agaricales</taxon>
        <taxon>Pleurotineae</taxon>
        <taxon>Pleurotaceae</taxon>
        <taxon>Pleurotus</taxon>
    </lineage>
</organism>
<protein>
    <submittedName>
        <fullName evidence="1">Uncharacterized protein</fullName>
    </submittedName>
</protein>